<dbReference type="Proteomes" id="UP000321039">
    <property type="component" value="Unassembled WGS sequence"/>
</dbReference>
<evidence type="ECO:0000313" key="4">
    <source>
        <dbReference type="Proteomes" id="UP000321039"/>
    </source>
</evidence>
<dbReference type="NCBIfam" id="NF033919">
    <property type="entry name" value="PA2779_fam"/>
    <property type="match status" value="1"/>
</dbReference>
<dbReference type="Pfam" id="PF20332">
    <property type="entry name" value="DUF6627"/>
    <property type="match status" value="1"/>
</dbReference>
<keyword evidence="2" id="KW-0732">Signal</keyword>
<organism evidence="3 4">
    <name type="scientific">Parahaliea maris</name>
    <dbReference type="NCBI Taxonomy" id="2716870"/>
    <lineage>
        <taxon>Bacteria</taxon>
        <taxon>Pseudomonadati</taxon>
        <taxon>Pseudomonadota</taxon>
        <taxon>Gammaproteobacteria</taxon>
        <taxon>Cellvibrionales</taxon>
        <taxon>Halieaceae</taxon>
        <taxon>Parahaliea</taxon>
    </lineage>
</organism>
<reference evidence="3 4" key="1">
    <citation type="submission" date="2019-08" db="EMBL/GenBank/DDBJ databases">
        <title>Parahaliea maris sp. nov., isolated from the surface seawater.</title>
        <authorList>
            <person name="Liu Y."/>
        </authorList>
    </citation>
    <scope>NUCLEOTIDE SEQUENCE [LARGE SCALE GENOMIC DNA]</scope>
    <source>
        <strain evidence="3 4">HSLHS9</strain>
    </source>
</reference>
<name>A0A5C8ZQ75_9GAMM</name>
<keyword evidence="1" id="KW-0812">Transmembrane</keyword>
<keyword evidence="1" id="KW-0472">Membrane</keyword>
<sequence length="124" mass="13149">MITARVLMLFQALILICATTLSTAQAAVMSTPDYVSESTREARLAQVNALLLREDVSQQLVALGVSQEDAMARVAALSPAELQQLGQRMDQLPAGSGILGLIGAVFVVLLILELVGVINIFAKI</sequence>
<dbReference type="AlphaFoldDB" id="A0A5C8ZQ75"/>
<protein>
    <recommendedName>
        <fullName evidence="5">PA2779 family protein</fullName>
    </recommendedName>
</protein>
<accession>A0A5C8ZQ75</accession>
<evidence type="ECO:0008006" key="5">
    <source>
        <dbReference type="Google" id="ProtNLM"/>
    </source>
</evidence>
<dbReference type="InterPro" id="IPR046735">
    <property type="entry name" value="PA2779-like"/>
</dbReference>
<proteinExistence type="predicted"/>
<keyword evidence="1" id="KW-1133">Transmembrane helix</keyword>
<feature type="signal peptide" evidence="2">
    <location>
        <begin position="1"/>
        <end position="26"/>
    </location>
</feature>
<dbReference type="RefSeq" id="WP_148070128.1">
    <property type="nucleotide sequence ID" value="NZ_VRZA01000009.1"/>
</dbReference>
<evidence type="ECO:0000256" key="1">
    <source>
        <dbReference type="SAM" id="Phobius"/>
    </source>
</evidence>
<gene>
    <name evidence="3" type="ORF">FV139_19325</name>
</gene>
<feature type="transmembrane region" description="Helical" evidence="1">
    <location>
        <begin position="98"/>
        <end position="122"/>
    </location>
</feature>
<feature type="chain" id="PRO_5023126139" description="PA2779 family protein" evidence="2">
    <location>
        <begin position="27"/>
        <end position="124"/>
    </location>
</feature>
<evidence type="ECO:0000256" key="2">
    <source>
        <dbReference type="SAM" id="SignalP"/>
    </source>
</evidence>
<dbReference type="EMBL" id="VRZA01000009">
    <property type="protein sequence ID" value="TXS89879.1"/>
    <property type="molecule type" value="Genomic_DNA"/>
</dbReference>
<keyword evidence="4" id="KW-1185">Reference proteome</keyword>
<comment type="caution">
    <text evidence="3">The sequence shown here is derived from an EMBL/GenBank/DDBJ whole genome shotgun (WGS) entry which is preliminary data.</text>
</comment>
<evidence type="ECO:0000313" key="3">
    <source>
        <dbReference type="EMBL" id="TXS89879.1"/>
    </source>
</evidence>